<dbReference type="AlphaFoldDB" id="A0AAW0E3B5"/>
<gene>
    <name evidence="3" type="ORF">VNI00_001725</name>
</gene>
<comment type="caution">
    <text evidence="3">The sequence shown here is derived from an EMBL/GenBank/DDBJ whole genome shotgun (WGS) entry which is preliminary data.</text>
</comment>
<feature type="compositionally biased region" description="Low complexity" evidence="1">
    <location>
        <begin position="60"/>
        <end position="87"/>
    </location>
</feature>
<evidence type="ECO:0000313" key="4">
    <source>
        <dbReference type="Proteomes" id="UP001383192"/>
    </source>
</evidence>
<evidence type="ECO:0000313" key="3">
    <source>
        <dbReference type="EMBL" id="KAK7059100.1"/>
    </source>
</evidence>
<sequence>MSPTTTGGPWVLEPCPEIPKEPQRFPGHVEGFVTSPSKRHTSRKRSTQAEPRRAVKRAKATNNPLPSSSNSSTVPAADSSSSQPADAKTVTDVAEAYGLSPPAWVEGVQDDEEPDIGGAQLANEPYEEYVQLVDEEYVTFVQVTTHHYVVQGFDVERRIGTNSYYHLEARKSGDDEVRLSCLCPEGKRGTECFHKQFYNDFREMRFRTNEDIGKAGIEEELWIDRFSVACGSGSEALRSRTIVTHEGSDSGDGKWICVKCPKKRCVHIRKARVFLRSLSGKENDEGEDCDESEMQNIFNKEPAVDGVNAGSFTEKSISYLPIMPPVWATLPEDPKLYPRPDPKEEPPSTLPLDALSRSACTRHFHEQGDPTFIKECTVYTLTGRKQCMIELQACPGCPASRKCFIGADPRNLGYFNYNNSIVFSHELLDEYTSRFTSSETPFTSFVQTMARVYQNRSTTFIGEDLFRAAWFAFASLQELSGDMSCPQCGETPETVIWDGVTLAFGKRHLRDTLQPPTYIPANALTRTRVRCRKLQWLPHPGKDKGASSARVLLAKWIRKWGNGAGGKDGSDKGDSSGNESTATAVPLGPSTDERRQTELLLVAKALLEEGASALATLLFTIYGRDAERRDWRTRRYYRMLFEQLSANESTVQMVNTAGLEALKRFIAVPTLANASQLADIPALMLVVECELRSGKNVDAMVEVWESRELGGITQRLQYSGNLERNRMLLWPATDSNTAELSKSRW</sequence>
<name>A0AAW0E3B5_9AGAR</name>
<feature type="region of interest" description="Disordered" evidence="1">
    <location>
        <begin position="1"/>
        <end position="88"/>
    </location>
</feature>
<accession>A0AAW0E3B5</accession>
<feature type="region of interest" description="Disordered" evidence="1">
    <location>
        <begin position="564"/>
        <end position="590"/>
    </location>
</feature>
<protein>
    <recommendedName>
        <fullName evidence="2">HMG domain-containing protein</fullName>
    </recommendedName>
</protein>
<dbReference type="InterPro" id="IPR040648">
    <property type="entry name" value="HMGXB3_CxC4"/>
</dbReference>
<evidence type="ECO:0000256" key="1">
    <source>
        <dbReference type="SAM" id="MobiDB-lite"/>
    </source>
</evidence>
<dbReference type="Proteomes" id="UP001383192">
    <property type="component" value="Unassembled WGS sequence"/>
</dbReference>
<reference evidence="3 4" key="1">
    <citation type="submission" date="2024-01" db="EMBL/GenBank/DDBJ databases">
        <title>A draft genome for a cacao thread blight-causing isolate of Paramarasmius palmivorus.</title>
        <authorList>
            <person name="Baruah I.K."/>
            <person name="Bukari Y."/>
            <person name="Amoako-Attah I."/>
            <person name="Meinhardt L.W."/>
            <person name="Bailey B.A."/>
            <person name="Cohen S.P."/>
        </authorList>
    </citation>
    <scope>NUCLEOTIDE SEQUENCE [LARGE SCALE GENOMIC DNA]</scope>
    <source>
        <strain evidence="3 4">GH-12</strain>
    </source>
</reference>
<keyword evidence="4" id="KW-1185">Reference proteome</keyword>
<feature type="compositionally biased region" description="Basic residues" evidence="1">
    <location>
        <begin position="37"/>
        <end position="46"/>
    </location>
</feature>
<organism evidence="3 4">
    <name type="scientific">Paramarasmius palmivorus</name>
    <dbReference type="NCBI Taxonomy" id="297713"/>
    <lineage>
        <taxon>Eukaryota</taxon>
        <taxon>Fungi</taxon>
        <taxon>Dikarya</taxon>
        <taxon>Basidiomycota</taxon>
        <taxon>Agaricomycotina</taxon>
        <taxon>Agaricomycetes</taxon>
        <taxon>Agaricomycetidae</taxon>
        <taxon>Agaricales</taxon>
        <taxon>Marasmiineae</taxon>
        <taxon>Marasmiaceae</taxon>
        <taxon>Paramarasmius</taxon>
    </lineage>
</organism>
<feature type="domain" description="HMG" evidence="2">
    <location>
        <begin position="343"/>
        <end position="473"/>
    </location>
</feature>
<dbReference type="EMBL" id="JAYKXP010000004">
    <property type="protein sequence ID" value="KAK7059100.1"/>
    <property type="molecule type" value="Genomic_DNA"/>
</dbReference>
<evidence type="ECO:0000259" key="2">
    <source>
        <dbReference type="Pfam" id="PF18717"/>
    </source>
</evidence>
<proteinExistence type="predicted"/>
<dbReference type="Pfam" id="PF18717">
    <property type="entry name" value="CxC4"/>
    <property type="match status" value="1"/>
</dbReference>